<evidence type="ECO:0000256" key="1">
    <source>
        <dbReference type="ARBA" id="ARBA00004141"/>
    </source>
</evidence>
<protein>
    <submittedName>
        <fullName evidence="7">Aquaporin-11</fullName>
    </submittedName>
</protein>
<dbReference type="InterPro" id="IPR000425">
    <property type="entry name" value="MIP"/>
</dbReference>
<feature type="transmembrane region" description="Helical" evidence="5">
    <location>
        <begin position="204"/>
        <end position="226"/>
    </location>
</feature>
<dbReference type="GeneID" id="101850456"/>
<sequence length="284" mass="31318">MAGIDWRSVYTLTTGADPEVEFVEPYVASLLFFAINMTTGLVLRTLTSIFVPQPLRGLVLDFLATMEACAYFFENNFVMKYYGSFWFALAIVVQFFVCARTFGGASENPVKALQSLVAGDATLLAAVAQIAVQTLAGLASYRFARLVWSLDLISDHHERYYETMCSSDLQVTFLMGFLIELSACLTDTWLGMQTIATIPILDELIKYVNAALMVVLGLATTGMYFNPAMASGHTLGCQGTAMSEHFFVYWAGPFVGCFVALRLDKLLHVDVTTQKTVDADKKTN</sequence>
<keyword evidence="6" id="KW-1185">Reference proteome</keyword>
<comment type="subcellular location">
    <subcellularLocation>
        <location evidence="1">Membrane</location>
        <topology evidence="1">Multi-pass membrane protein</topology>
    </subcellularLocation>
</comment>
<keyword evidence="4 5" id="KW-0472">Membrane</keyword>
<dbReference type="RefSeq" id="XP_005090480.1">
    <property type="nucleotide sequence ID" value="XM_005090423.3"/>
</dbReference>
<dbReference type="SUPFAM" id="SSF81338">
    <property type="entry name" value="Aquaporin-like"/>
    <property type="match status" value="1"/>
</dbReference>
<gene>
    <name evidence="7" type="primary">LOC101850456</name>
</gene>
<keyword evidence="2 5" id="KW-0812">Transmembrane</keyword>
<dbReference type="InterPro" id="IPR023271">
    <property type="entry name" value="Aquaporin-like"/>
</dbReference>
<evidence type="ECO:0000313" key="7">
    <source>
        <dbReference type="RefSeq" id="XP_005090480.1"/>
    </source>
</evidence>
<feature type="transmembrane region" description="Helical" evidence="5">
    <location>
        <begin position="246"/>
        <end position="263"/>
    </location>
</feature>
<proteinExistence type="predicted"/>
<dbReference type="InterPro" id="IPR051883">
    <property type="entry name" value="AQP11/12_channel"/>
</dbReference>
<evidence type="ECO:0000256" key="5">
    <source>
        <dbReference type="SAM" id="Phobius"/>
    </source>
</evidence>
<organism evidence="6 7">
    <name type="scientific">Aplysia californica</name>
    <name type="common">California sea hare</name>
    <dbReference type="NCBI Taxonomy" id="6500"/>
    <lineage>
        <taxon>Eukaryota</taxon>
        <taxon>Metazoa</taxon>
        <taxon>Spiralia</taxon>
        <taxon>Lophotrochozoa</taxon>
        <taxon>Mollusca</taxon>
        <taxon>Gastropoda</taxon>
        <taxon>Heterobranchia</taxon>
        <taxon>Euthyneura</taxon>
        <taxon>Tectipleura</taxon>
        <taxon>Aplysiida</taxon>
        <taxon>Aplysioidea</taxon>
        <taxon>Aplysiidae</taxon>
        <taxon>Aplysia</taxon>
    </lineage>
</organism>
<dbReference type="Proteomes" id="UP000694888">
    <property type="component" value="Unplaced"/>
</dbReference>
<name>A0ABM0JCF0_APLCA</name>
<keyword evidence="3 5" id="KW-1133">Transmembrane helix</keyword>
<evidence type="ECO:0000313" key="6">
    <source>
        <dbReference type="Proteomes" id="UP000694888"/>
    </source>
</evidence>
<evidence type="ECO:0000256" key="4">
    <source>
        <dbReference type="ARBA" id="ARBA00023136"/>
    </source>
</evidence>
<reference evidence="7" key="1">
    <citation type="submission" date="2025-08" db="UniProtKB">
        <authorList>
            <consortium name="RefSeq"/>
        </authorList>
    </citation>
    <scope>IDENTIFICATION</scope>
</reference>
<feature type="transmembrane region" description="Helical" evidence="5">
    <location>
        <begin position="171"/>
        <end position="192"/>
    </location>
</feature>
<accession>A0ABM0JCF0</accession>
<dbReference type="Pfam" id="PF00230">
    <property type="entry name" value="MIP"/>
    <property type="match status" value="1"/>
</dbReference>
<evidence type="ECO:0000256" key="2">
    <source>
        <dbReference type="ARBA" id="ARBA00022692"/>
    </source>
</evidence>
<dbReference type="PANTHER" id="PTHR21191:SF16">
    <property type="entry name" value="AQUAPORIN"/>
    <property type="match status" value="1"/>
</dbReference>
<evidence type="ECO:0000256" key="3">
    <source>
        <dbReference type="ARBA" id="ARBA00022989"/>
    </source>
</evidence>
<dbReference type="PANTHER" id="PTHR21191">
    <property type="entry name" value="AQUAPORIN"/>
    <property type="match status" value="1"/>
</dbReference>
<dbReference type="Gene3D" id="1.20.1080.10">
    <property type="entry name" value="Glycerol uptake facilitator protein"/>
    <property type="match status" value="1"/>
</dbReference>
<feature type="transmembrane region" description="Helical" evidence="5">
    <location>
        <begin position="85"/>
        <end position="102"/>
    </location>
</feature>